<evidence type="ECO:0000259" key="1">
    <source>
        <dbReference type="Pfam" id="PF04536"/>
    </source>
</evidence>
<gene>
    <name evidence="2" type="ORF">GCM10023143_19810</name>
</gene>
<dbReference type="RefSeq" id="WP_344978750.1">
    <property type="nucleotide sequence ID" value="NZ_BAABFN010000004.1"/>
</dbReference>
<organism evidence="2 3">
    <name type="scientific">Compostibacter hankyongensis</name>
    <dbReference type="NCBI Taxonomy" id="1007089"/>
    <lineage>
        <taxon>Bacteria</taxon>
        <taxon>Pseudomonadati</taxon>
        <taxon>Bacteroidota</taxon>
        <taxon>Chitinophagia</taxon>
        <taxon>Chitinophagales</taxon>
        <taxon>Chitinophagaceae</taxon>
        <taxon>Compostibacter</taxon>
    </lineage>
</organism>
<dbReference type="Pfam" id="PF04536">
    <property type="entry name" value="TPM_phosphatase"/>
    <property type="match status" value="1"/>
</dbReference>
<name>A0ABP8FTX7_9BACT</name>
<dbReference type="EMBL" id="BAABFN010000004">
    <property type="protein sequence ID" value="GAA4310956.1"/>
    <property type="molecule type" value="Genomic_DNA"/>
</dbReference>
<protein>
    <submittedName>
        <fullName evidence="2">TPM domain-containing protein</fullName>
    </submittedName>
</protein>
<dbReference type="Gene3D" id="3.10.310.50">
    <property type="match status" value="1"/>
</dbReference>
<evidence type="ECO:0000313" key="3">
    <source>
        <dbReference type="Proteomes" id="UP001501207"/>
    </source>
</evidence>
<dbReference type="Proteomes" id="UP001501207">
    <property type="component" value="Unassembled WGS sequence"/>
</dbReference>
<feature type="domain" description="TPM" evidence="1">
    <location>
        <begin position="9"/>
        <end position="126"/>
    </location>
</feature>
<evidence type="ECO:0000313" key="2">
    <source>
        <dbReference type="EMBL" id="GAA4310956.1"/>
    </source>
</evidence>
<accession>A0ABP8FTX7</accession>
<dbReference type="InterPro" id="IPR007621">
    <property type="entry name" value="TPM_dom"/>
</dbReference>
<dbReference type="PANTHER" id="PTHR30373:SF8">
    <property type="entry name" value="BLL7265 PROTEIN"/>
    <property type="match status" value="1"/>
</dbReference>
<reference evidence="3" key="1">
    <citation type="journal article" date="2019" name="Int. J. Syst. Evol. Microbiol.">
        <title>The Global Catalogue of Microorganisms (GCM) 10K type strain sequencing project: providing services to taxonomists for standard genome sequencing and annotation.</title>
        <authorList>
            <consortium name="The Broad Institute Genomics Platform"/>
            <consortium name="The Broad Institute Genome Sequencing Center for Infectious Disease"/>
            <person name="Wu L."/>
            <person name="Ma J."/>
        </authorList>
    </citation>
    <scope>NUCLEOTIDE SEQUENCE [LARGE SCALE GENOMIC DNA]</scope>
    <source>
        <strain evidence="3">JCM 17664</strain>
    </source>
</reference>
<keyword evidence="3" id="KW-1185">Reference proteome</keyword>
<dbReference type="PANTHER" id="PTHR30373">
    <property type="entry name" value="UPF0603 PROTEIN YGCG"/>
    <property type="match status" value="1"/>
</dbReference>
<proteinExistence type="predicted"/>
<sequence>MKKSPSKENKSLFSPAEDERLVAAIREAERMTSGEIRLYVESHCSFVDPMDRAREVFAGLNMQHTRDHNGVLVYLALKDRQFAIYGDEGMHRKVGEDFWKEQALQLLSFLRKGAMVEGLETCVKAVGVSLREHFPYEPDDENELPDDIVFGL</sequence>
<comment type="caution">
    <text evidence="2">The sequence shown here is derived from an EMBL/GenBank/DDBJ whole genome shotgun (WGS) entry which is preliminary data.</text>
</comment>